<dbReference type="PROSITE" id="PS51007">
    <property type="entry name" value="CYTC"/>
    <property type="match status" value="1"/>
</dbReference>
<dbReference type="GO" id="GO:0046872">
    <property type="term" value="F:metal ion binding"/>
    <property type="evidence" value="ECO:0007669"/>
    <property type="project" value="UniProtKB-KW"/>
</dbReference>
<dbReference type="PROSITE" id="PS51257">
    <property type="entry name" value="PROKAR_LIPOPROTEIN"/>
    <property type="match status" value="1"/>
</dbReference>
<evidence type="ECO:0000256" key="4">
    <source>
        <dbReference type="ARBA" id="ARBA00022982"/>
    </source>
</evidence>
<evidence type="ECO:0000256" key="6">
    <source>
        <dbReference type="PROSITE-ProRule" id="PRU00433"/>
    </source>
</evidence>
<dbReference type="KEGG" id="spha:D3Y57_17215"/>
<dbReference type="SUPFAM" id="SSF46626">
    <property type="entry name" value="Cytochrome c"/>
    <property type="match status" value="1"/>
</dbReference>
<name>A0A494TNB3_SPHPE</name>
<organism evidence="8 9">
    <name type="scientific">Sphingomonas paeninsulae</name>
    <dbReference type="NCBI Taxonomy" id="2319844"/>
    <lineage>
        <taxon>Bacteria</taxon>
        <taxon>Pseudomonadati</taxon>
        <taxon>Pseudomonadota</taxon>
        <taxon>Alphaproteobacteria</taxon>
        <taxon>Sphingomonadales</taxon>
        <taxon>Sphingomonadaceae</taxon>
        <taxon>Sphingomonas</taxon>
    </lineage>
</organism>
<keyword evidence="4" id="KW-0249">Electron transport</keyword>
<keyword evidence="5 6" id="KW-0408">Iron</keyword>
<keyword evidence="3 6" id="KW-0479">Metal-binding</keyword>
<dbReference type="Pfam" id="PF00034">
    <property type="entry name" value="Cytochrom_C"/>
    <property type="match status" value="1"/>
</dbReference>
<dbReference type="EMBL" id="CP032829">
    <property type="protein sequence ID" value="AYJ87351.1"/>
    <property type="molecule type" value="Genomic_DNA"/>
</dbReference>
<keyword evidence="1" id="KW-0813">Transport</keyword>
<gene>
    <name evidence="8" type="ORF">D3Y57_17215</name>
</gene>
<keyword evidence="9" id="KW-1185">Reference proteome</keyword>
<reference evidence="8 9" key="1">
    <citation type="submission" date="2018-09" db="EMBL/GenBank/DDBJ databases">
        <title>Sphingomonas peninsula sp. nov., isolated from fildes peninsula, Antarctic soil.</title>
        <authorList>
            <person name="Yingchao G."/>
        </authorList>
    </citation>
    <scope>NUCLEOTIDE SEQUENCE [LARGE SCALE GENOMIC DNA]</scope>
    <source>
        <strain evidence="8 9">YZ-8</strain>
    </source>
</reference>
<dbReference type="PRINTS" id="PR00604">
    <property type="entry name" value="CYTCHRMECIAB"/>
</dbReference>
<evidence type="ECO:0000256" key="2">
    <source>
        <dbReference type="ARBA" id="ARBA00022617"/>
    </source>
</evidence>
<dbReference type="Gene3D" id="1.10.760.10">
    <property type="entry name" value="Cytochrome c-like domain"/>
    <property type="match status" value="1"/>
</dbReference>
<dbReference type="InterPro" id="IPR002327">
    <property type="entry name" value="Cyt_c_1A/1B"/>
</dbReference>
<dbReference type="InterPro" id="IPR036909">
    <property type="entry name" value="Cyt_c-like_dom_sf"/>
</dbReference>
<evidence type="ECO:0000313" key="8">
    <source>
        <dbReference type="EMBL" id="AYJ87351.1"/>
    </source>
</evidence>
<evidence type="ECO:0000256" key="5">
    <source>
        <dbReference type="ARBA" id="ARBA00023004"/>
    </source>
</evidence>
<evidence type="ECO:0000259" key="7">
    <source>
        <dbReference type="PROSITE" id="PS51007"/>
    </source>
</evidence>
<dbReference type="PANTHER" id="PTHR11961">
    <property type="entry name" value="CYTOCHROME C"/>
    <property type="match status" value="1"/>
</dbReference>
<dbReference type="Proteomes" id="UP000276254">
    <property type="component" value="Chromosome"/>
</dbReference>
<dbReference type="OrthoDB" id="9805828at2"/>
<dbReference type="InterPro" id="IPR009056">
    <property type="entry name" value="Cyt_c-like_dom"/>
</dbReference>
<accession>A0A494TNB3</accession>
<keyword evidence="2 6" id="KW-0349">Heme</keyword>
<evidence type="ECO:0000256" key="1">
    <source>
        <dbReference type="ARBA" id="ARBA00022448"/>
    </source>
</evidence>
<evidence type="ECO:0000256" key="3">
    <source>
        <dbReference type="ARBA" id="ARBA00022723"/>
    </source>
</evidence>
<sequence>MKMEDAMHRQTTLKCLIAAGLLTACSQNSTSEANVSSDTPAANAVDTLSGAKFADFKGDPGAGAASFAQCKACHVIDAGVNRMGPSLHAVVGRKAGSVEGFRYSPANKASGIVWSEAKLFEFLESPRRVIPGTTMGFAGISDPQKRADIIAYLKAN</sequence>
<proteinExistence type="predicted"/>
<feature type="domain" description="Cytochrome c" evidence="7">
    <location>
        <begin position="58"/>
        <end position="156"/>
    </location>
</feature>
<dbReference type="GO" id="GO:0009055">
    <property type="term" value="F:electron transfer activity"/>
    <property type="evidence" value="ECO:0007669"/>
    <property type="project" value="InterPro"/>
</dbReference>
<evidence type="ECO:0000313" key="9">
    <source>
        <dbReference type="Proteomes" id="UP000276254"/>
    </source>
</evidence>
<dbReference type="GO" id="GO:0020037">
    <property type="term" value="F:heme binding"/>
    <property type="evidence" value="ECO:0007669"/>
    <property type="project" value="InterPro"/>
</dbReference>
<dbReference type="AlphaFoldDB" id="A0A494TNB3"/>
<protein>
    <submittedName>
        <fullName evidence="8">Cytochrome c family protein</fullName>
    </submittedName>
</protein>